<gene>
    <name evidence="3" type="primary">rpiA</name>
    <name evidence="4" type="ORF">SAMN02927928_0915</name>
</gene>
<comment type="catalytic activity">
    <reaction evidence="1 3">
        <text>aldehydo-D-ribose 5-phosphate = D-ribulose 5-phosphate</text>
        <dbReference type="Rhea" id="RHEA:14657"/>
        <dbReference type="ChEBI" id="CHEBI:58121"/>
        <dbReference type="ChEBI" id="CHEBI:58273"/>
        <dbReference type="EC" id="5.3.1.6"/>
    </reaction>
</comment>
<keyword evidence="5" id="KW-1185">Reference proteome</keyword>
<feature type="binding site" evidence="3">
    <location>
        <begin position="83"/>
        <end position="86"/>
    </location>
    <ligand>
        <name>substrate</name>
    </ligand>
</feature>
<dbReference type="InterPro" id="IPR037171">
    <property type="entry name" value="NagB/RpiA_transferase-like"/>
</dbReference>
<dbReference type="RefSeq" id="WP_090644168.1">
    <property type="nucleotide sequence ID" value="NZ_CBCRYE010000001.1"/>
</dbReference>
<dbReference type="UniPathway" id="UPA00115">
    <property type="reaction ID" value="UER00412"/>
</dbReference>
<dbReference type="InterPro" id="IPR004788">
    <property type="entry name" value="Ribose5P_isomerase_type_A"/>
</dbReference>
<protein>
    <recommendedName>
        <fullName evidence="3">Ribose-5-phosphate isomerase A</fullName>
        <ecNumber evidence="3">5.3.1.6</ecNumber>
    </recommendedName>
    <alternativeName>
        <fullName evidence="3">Phosphoriboisomerase A</fullName>
        <shortName evidence="3">PRI</shortName>
    </alternativeName>
</protein>
<evidence type="ECO:0000313" key="5">
    <source>
        <dbReference type="Proteomes" id="UP000199150"/>
    </source>
</evidence>
<evidence type="ECO:0000256" key="1">
    <source>
        <dbReference type="ARBA" id="ARBA00001713"/>
    </source>
</evidence>
<dbReference type="AlphaFoldDB" id="A0A1G4Q4T4"/>
<dbReference type="GO" id="GO:0009052">
    <property type="term" value="P:pentose-phosphate shunt, non-oxidative branch"/>
    <property type="evidence" value="ECO:0007669"/>
    <property type="project" value="UniProtKB-UniRule"/>
</dbReference>
<dbReference type="STRING" id="260084.SAMN02927928_0915"/>
<reference evidence="5" key="1">
    <citation type="submission" date="2016-10" db="EMBL/GenBank/DDBJ databases">
        <authorList>
            <person name="Varghese N."/>
            <person name="Submissions S."/>
        </authorList>
    </citation>
    <scope>NUCLEOTIDE SEQUENCE [LARGE SCALE GENOMIC DNA]</scope>
    <source>
        <strain evidence="5">CGMCC 1.3431</strain>
    </source>
</reference>
<dbReference type="Pfam" id="PF06026">
    <property type="entry name" value="Rib_5-P_isom_A"/>
    <property type="match status" value="1"/>
</dbReference>
<comment type="function">
    <text evidence="3">Catalyzes the reversible conversion of ribose-5-phosphate to ribulose 5-phosphate.</text>
</comment>
<feature type="active site" description="Proton acceptor" evidence="3">
    <location>
        <position position="105"/>
    </location>
</feature>
<dbReference type="EMBL" id="FMTS01000001">
    <property type="protein sequence ID" value="SCW39512.1"/>
    <property type="molecule type" value="Genomic_DNA"/>
</dbReference>
<dbReference type="EC" id="5.3.1.6" evidence="3"/>
<evidence type="ECO:0000313" key="4">
    <source>
        <dbReference type="EMBL" id="SCW39512.1"/>
    </source>
</evidence>
<dbReference type="SUPFAM" id="SSF100950">
    <property type="entry name" value="NagB/RpiA/CoA transferase-like"/>
    <property type="match status" value="1"/>
</dbReference>
<dbReference type="GO" id="GO:0004751">
    <property type="term" value="F:ribose-5-phosphate isomerase activity"/>
    <property type="evidence" value="ECO:0007669"/>
    <property type="project" value="UniProtKB-UniRule"/>
</dbReference>
<evidence type="ECO:0000256" key="2">
    <source>
        <dbReference type="ARBA" id="ARBA00023235"/>
    </source>
</evidence>
<keyword evidence="2 3" id="KW-0413">Isomerase</keyword>
<dbReference type="Proteomes" id="UP000199150">
    <property type="component" value="Unassembled WGS sequence"/>
</dbReference>
<comment type="similarity">
    <text evidence="3">Belongs to the ribose 5-phosphate isomerase family.</text>
</comment>
<dbReference type="Gene3D" id="3.30.70.260">
    <property type="match status" value="1"/>
</dbReference>
<dbReference type="Gene3D" id="3.40.50.1360">
    <property type="match status" value="1"/>
</dbReference>
<dbReference type="HAMAP" id="MF_00170">
    <property type="entry name" value="Rib_5P_isom_A"/>
    <property type="match status" value="1"/>
</dbReference>
<dbReference type="FunFam" id="3.40.50.1360:FF:000001">
    <property type="entry name" value="Ribose-5-phosphate isomerase A"/>
    <property type="match status" value="1"/>
</dbReference>
<dbReference type="PANTHER" id="PTHR11934:SF0">
    <property type="entry name" value="RIBOSE-5-PHOSPHATE ISOMERASE"/>
    <property type="match status" value="1"/>
</dbReference>
<comment type="subunit">
    <text evidence="3">Homodimer.</text>
</comment>
<name>A0A1G4Q4T4_9CAUL</name>
<dbReference type="OrthoDB" id="5870696at2"/>
<dbReference type="CDD" id="cd01398">
    <property type="entry name" value="RPI_A"/>
    <property type="match status" value="1"/>
</dbReference>
<evidence type="ECO:0000256" key="3">
    <source>
        <dbReference type="HAMAP-Rule" id="MF_00170"/>
    </source>
</evidence>
<feature type="binding site" evidence="3">
    <location>
        <position position="123"/>
    </location>
    <ligand>
        <name>substrate</name>
    </ligand>
</feature>
<proteinExistence type="inferred from homology"/>
<dbReference type="NCBIfam" id="TIGR00021">
    <property type="entry name" value="rpiA"/>
    <property type="match status" value="1"/>
</dbReference>
<accession>A0A1G4Q4T4</accession>
<dbReference type="NCBIfam" id="NF001924">
    <property type="entry name" value="PRK00702.1"/>
    <property type="match status" value="1"/>
</dbReference>
<sequence length="230" mass="24207">MTADEQKKQVGDAAAEYVKDGMKVGLGTGSTAAWFVKALAEKVKAGMKLTLVSTSIQTTQLAESLGLVIKDINDVGVLDLCVDGADEVGPGLALIKGGGAALLREKLIWEQAKSCIVIADAAKNVPLLGKFPLPIEVEPFAWKGTVNRISDVLVDFDINMMPKVRMKGESHWITDGGNLIFDVACGAIHEPAGLAHELKSLTGVVDHGLFLDLADIALIGGEDGVTVLHP</sequence>
<dbReference type="GO" id="GO:0006014">
    <property type="term" value="P:D-ribose metabolic process"/>
    <property type="evidence" value="ECO:0007669"/>
    <property type="project" value="TreeGrafter"/>
</dbReference>
<dbReference type="GO" id="GO:0005829">
    <property type="term" value="C:cytosol"/>
    <property type="evidence" value="ECO:0007669"/>
    <property type="project" value="TreeGrafter"/>
</dbReference>
<feature type="binding site" evidence="3">
    <location>
        <begin position="96"/>
        <end position="99"/>
    </location>
    <ligand>
        <name>substrate</name>
    </ligand>
</feature>
<dbReference type="PANTHER" id="PTHR11934">
    <property type="entry name" value="RIBOSE-5-PHOSPHATE ISOMERASE"/>
    <property type="match status" value="1"/>
</dbReference>
<organism evidence="4 5">
    <name type="scientific">Asticcacaulis taihuensis</name>
    <dbReference type="NCBI Taxonomy" id="260084"/>
    <lineage>
        <taxon>Bacteria</taxon>
        <taxon>Pseudomonadati</taxon>
        <taxon>Pseudomonadota</taxon>
        <taxon>Alphaproteobacteria</taxon>
        <taxon>Caulobacterales</taxon>
        <taxon>Caulobacteraceae</taxon>
        <taxon>Asticcacaulis</taxon>
    </lineage>
</organism>
<comment type="pathway">
    <text evidence="3">Carbohydrate degradation; pentose phosphate pathway; D-ribose 5-phosphate from D-ribulose 5-phosphate (non-oxidative stage): step 1/1.</text>
</comment>
<dbReference type="InterPro" id="IPR020672">
    <property type="entry name" value="Ribose5P_isomerase_typA_subgr"/>
</dbReference>
<dbReference type="SUPFAM" id="SSF75445">
    <property type="entry name" value="D-ribose-5-phosphate isomerase (RpiA), lid domain"/>
    <property type="match status" value="1"/>
</dbReference>
<feature type="binding site" evidence="3">
    <location>
        <begin position="28"/>
        <end position="31"/>
    </location>
    <ligand>
        <name>substrate</name>
    </ligand>
</feature>